<sequence length="80" mass="8972">MKQDIHGHVVLNLLLDAPEPLSRLALEEKIETEFGSDVCFHTCSQQDLSLNELLEFLLSKRKIVEVGAGLTANPDRMCNH</sequence>
<evidence type="ECO:0000313" key="1">
    <source>
        <dbReference type="EMBL" id="PQJ83109.1"/>
    </source>
</evidence>
<dbReference type="NCBIfam" id="TIGR03853">
    <property type="entry name" value="matur_matur"/>
    <property type="match status" value="1"/>
</dbReference>
<evidence type="ECO:0000313" key="2">
    <source>
        <dbReference type="Proteomes" id="UP000239263"/>
    </source>
</evidence>
<organism evidence="1 2">
    <name type="scientific">Aliivibrio sifiae</name>
    <dbReference type="NCBI Taxonomy" id="566293"/>
    <lineage>
        <taxon>Bacteria</taxon>
        <taxon>Pseudomonadati</taxon>
        <taxon>Pseudomonadota</taxon>
        <taxon>Gammaproteobacteria</taxon>
        <taxon>Vibrionales</taxon>
        <taxon>Vibrionaceae</taxon>
        <taxon>Aliivibrio</taxon>
    </lineage>
</organism>
<proteinExistence type="predicted"/>
<gene>
    <name evidence="1" type="ORF">BTO22_19535</name>
</gene>
<evidence type="ECO:0008006" key="3">
    <source>
        <dbReference type="Google" id="ProtNLM"/>
    </source>
</evidence>
<dbReference type="EMBL" id="MSCO01000004">
    <property type="protein sequence ID" value="PQJ83109.1"/>
    <property type="molecule type" value="Genomic_DNA"/>
</dbReference>
<accession>A0A2S7WZU5</accession>
<comment type="caution">
    <text evidence="1">The sequence shown here is derived from an EMBL/GenBank/DDBJ whole genome shotgun (WGS) entry which is preliminary data.</text>
</comment>
<dbReference type="AlphaFoldDB" id="A0A2S7WZU5"/>
<dbReference type="RefSeq" id="WP_105056955.1">
    <property type="nucleotide sequence ID" value="NZ_CAWNRT010000004.1"/>
</dbReference>
<dbReference type="InterPro" id="IPR019620">
    <property type="entry name" value="Metal-bd_prot_put"/>
</dbReference>
<dbReference type="OrthoDB" id="285410at2"/>
<dbReference type="Proteomes" id="UP000239263">
    <property type="component" value="Unassembled WGS sequence"/>
</dbReference>
<name>A0A2S7WZU5_9GAMM</name>
<reference evidence="1 2" key="1">
    <citation type="submission" date="2016-12" db="EMBL/GenBank/DDBJ databases">
        <title>Diversity of luminous bacteria.</title>
        <authorList>
            <person name="Yoshizawa S."/>
            <person name="Kogure K."/>
        </authorList>
    </citation>
    <scope>NUCLEOTIDE SEQUENCE [LARGE SCALE GENOMIC DNA]</scope>
    <source>
        <strain evidence="1 2">ATCC 33715</strain>
    </source>
</reference>
<dbReference type="Pfam" id="PF10678">
    <property type="entry name" value="DUF2492"/>
    <property type="match status" value="1"/>
</dbReference>
<protein>
    <recommendedName>
        <fullName evidence="3">Metal-binding protein</fullName>
    </recommendedName>
</protein>